<gene>
    <name evidence="2" type="ORF">SAMN05444169_6270</name>
</gene>
<evidence type="ECO:0000256" key="1">
    <source>
        <dbReference type="SAM" id="MobiDB-lite"/>
    </source>
</evidence>
<protein>
    <submittedName>
        <fullName evidence="2">Uncharacterized protein</fullName>
    </submittedName>
</protein>
<dbReference type="AlphaFoldDB" id="A0A1M5R0U2"/>
<dbReference type="Proteomes" id="UP000190675">
    <property type="component" value="Chromosome I"/>
</dbReference>
<accession>A0A1M5R0U2</accession>
<evidence type="ECO:0000313" key="3">
    <source>
        <dbReference type="Proteomes" id="UP000190675"/>
    </source>
</evidence>
<reference evidence="2 3" key="1">
    <citation type="submission" date="2016-11" db="EMBL/GenBank/DDBJ databases">
        <authorList>
            <person name="Jaros S."/>
            <person name="Januszkiewicz K."/>
            <person name="Wedrychowicz H."/>
        </authorList>
    </citation>
    <scope>NUCLEOTIDE SEQUENCE [LARGE SCALE GENOMIC DNA]</scope>
    <source>
        <strain evidence="2 3">GAS242</strain>
    </source>
</reference>
<dbReference type="RefSeq" id="WP_079569240.1">
    <property type="nucleotide sequence ID" value="NZ_LT670818.1"/>
</dbReference>
<proteinExistence type="predicted"/>
<sequence length="177" mass="19609">MGRSSRAPALSVVKDAPRHMQSPAAASTPPSPEPLERKPELSGLLERAAIAAKQMRYFGLVAQRSSFDELVPSAERAGFALFNEVTNRKQAKFRWAAGEPDFIFDVSFEHPDRASVIAESCRDIFGIVLVSDSRSPNISVETKPWLGNEELGRNALLFRDVLLMFPDFDGTPAWAKY</sequence>
<organism evidence="2 3">
    <name type="scientific">Bradyrhizobium erythrophlei</name>
    <dbReference type="NCBI Taxonomy" id="1437360"/>
    <lineage>
        <taxon>Bacteria</taxon>
        <taxon>Pseudomonadati</taxon>
        <taxon>Pseudomonadota</taxon>
        <taxon>Alphaproteobacteria</taxon>
        <taxon>Hyphomicrobiales</taxon>
        <taxon>Nitrobacteraceae</taxon>
        <taxon>Bradyrhizobium</taxon>
    </lineage>
</organism>
<dbReference type="EMBL" id="LT670818">
    <property type="protein sequence ID" value="SHH19788.1"/>
    <property type="molecule type" value="Genomic_DNA"/>
</dbReference>
<evidence type="ECO:0000313" key="2">
    <source>
        <dbReference type="EMBL" id="SHH19788.1"/>
    </source>
</evidence>
<name>A0A1M5R0U2_9BRAD</name>
<feature type="region of interest" description="Disordered" evidence="1">
    <location>
        <begin position="1"/>
        <end position="39"/>
    </location>
</feature>